<reference evidence="3 4" key="1">
    <citation type="submission" date="2023-12" db="EMBL/GenBank/DDBJ databases">
        <title>Denitrificimonas halotolerans sp. nov.,a novel species isolated from landfill leachate.</title>
        <authorList>
            <person name="Wang S."/>
        </authorList>
    </citation>
    <scope>NUCLEOTIDE SEQUENCE [LARGE SCALE GENOMIC DNA]</scope>
    <source>
        <strain evidence="3 4">JX-1</strain>
    </source>
</reference>
<dbReference type="EMBL" id="JAXIVU010000003">
    <property type="protein sequence ID" value="MDY7218613.1"/>
    <property type="molecule type" value="Genomic_DNA"/>
</dbReference>
<proteinExistence type="predicted"/>
<evidence type="ECO:0000313" key="3">
    <source>
        <dbReference type="EMBL" id="MDY7218613.1"/>
    </source>
</evidence>
<organism evidence="3 4">
    <name type="scientific">Denitrificimonas halotolerans</name>
    <dbReference type="NCBI Taxonomy" id="3098930"/>
    <lineage>
        <taxon>Bacteria</taxon>
        <taxon>Pseudomonadati</taxon>
        <taxon>Pseudomonadota</taxon>
        <taxon>Gammaproteobacteria</taxon>
        <taxon>Pseudomonadales</taxon>
        <taxon>Pseudomonadaceae</taxon>
        <taxon>Denitrificimonas</taxon>
    </lineage>
</organism>
<dbReference type="Pfam" id="PF07282">
    <property type="entry name" value="Cas12f1-like_TNB"/>
    <property type="match status" value="1"/>
</dbReference>
<dbReference type="InterPro" id="IPR010095">
    <property type="entry name" value="Cas12f1-like_TNB"/>
</dbReference>
<name>A0ABU5GNN2_9GAMM</name>
<evidence type="ECO:0000256" key="1">
    <source>
        <dbReference type="ARBA" id="ARBA00023125"/>
    </source>
</evidence>
<evidence type="ECO:0000259" key="2">
    <source>
        <dbReference type="Pfam" id="PF07282"/>
    </source>
</evidence>
<comment type="caution">
    <text evidence="3">The sequence shown here is derived from an EMBL/GenBank/DDBJ whole genome shotgun (WGS) entry which is preliminary data.</text>
</comment>
<accession>A0ABU5GNN2</accession>
<keyword evidence="4" id="KW-1185">Reference proteome</keyword>
<gene>
    <name evidence="3" type="ORF">TOI97_03340</name>
</gene>
<feature type="domain" description="Cas12f1-like TNB" evidence="2">
    <location>
        <begin position="21"/>
        <end position="70"/>
    </location>
</feature>
<dbReference type="Proteomes" id="UP001294570">
    <property type="component" value="Unassembled WGS sequence"/>
</dbReference>
<dbReference type="RefSeq" id="WP_321552712.1">
    <property type="nucleotide sequence ID" value="NZ_JAXIVU010000003.1"/>
</dbReference>
<protein>
    <submittedName>
        <fullName evidence="3">Zinc ribbon domain-containing protein</fullName>
    </submittedName>
</protein>
<evidence type="ECO:0000313" key="4">
    <source>
        <dbReference type="Proteomes" id="UP001294570"/>
    </source>
</evidence>
<sequence length="101" mass="11271">MVTVCHDAGLQSRVVWQTAHQARRWFPSFKTCSGCDHALGKGELTLAMRQWQCPSCNKTLDRDYNASINLPKEGLRCWISMTETLGARELAESISITSAVV</sequence>
<keyword evidence="1" id="KW-0238">DNA-binding</keyword>